<sequence length="131" mass="15096">MSNDFDVIELMGYMDIISSNLNLNGINFLENLSMEFEFINREGRVTEKITCTNVLDLKIELVGDDMLPLFICDIRFLNIKTHSQAEQFLNYFNYGFQSMIGDKNLEVIFMDSGDVCISVLCEEVTRIVNNK</sequence>
<reference evidence="1 2" key="1">
    <citation type="submission" date="2020-07" db="EMBL/GenBank/DDBJ databases">
        <title>Vallitalea guaymasensis genome.</title>
        <authorList>
            <person name="Postec A."/>
        </authorList>
    </citation>
    <scope>NUCLEOTIDE SEQUENCE [LARGE SCALE GENOMIC DNA]</scope>
    <source>
        <strain evidence="1 2">Ra1766G1</strain>
    </source>
</reference>
<evidence type="ECO:0000313" key="2">
    <source>
        <dbReference type="Proteomes" id="UP000677305"/>
    </source>
</evidence>
<protein>
    <submittedName>
        <fullName evidence="1">Uncharacterized protein</fullName>
    </submittedName>
</protein>
<dbReference type="Proteomes" id="UP000677305">
    <property type="component" value="Chromosome"/>
</dbReference>
<organism evidence="1 2">
    <name type="scientific">Vallitalea guaymasensis</name>
    <dbReference type="NCBI Taxonomy" id="1185412"/>
    <lineage>
        <taxon>Bacteria</taxon>
        <taxon>Bacillati</taxon>
        <taxon>Bacillota</taxon>
        <taxon>Clostridia</taxon>
        <taxon>Lachnospirales</taxon>
        <taxon>Vallitaleaceae</taxon>
        <taxon>Vallitalea</taxon>
    </lineage>
</organism>
<dbReference type="EMBL" id="CP058561">
    <property type="protein sequence ID" value="QUH29778.1"/>
    <property type="molecule type" value="Genomic_DNA"/>
</dbReference>
<keyword evidence="2" id="KW-1185">Reference proteome</keyword>
<proteinExistence type="predicted"/>
<gene>
    <name evidence="1" type="ORF">HYG85_13025</name>
</gene>
<dbReference type="RefSeq" id="WP_212690033.1">
    <property type="nucleotide sequence ID" value="NZ_CP058561.1"/>
</dbReference>
<dbReference type="Pfam" id="PF22300">
    <property type="entry name" value="NGO_1070-like"/>
    <property type="match status" value="1"/>
</dbReference>
<evidence type="ECO:0000313" key="1">
    <source>
        <dbReference type="EMBL" id="QUH29778.1"/>
    </source>
</evidence>
<dbReference type="AlphaFoldDB" id="A0A8J8MBC4"/>
<name>A0A8J8MBC4_9FIRM</name>
<dbReference type="InterPro" id="IPR054454">
    <property type="entry name" value="NGO_1070-like"/>
</dbReference>
<dbReference type="KEGG" id="vgu:HYG85_13025"/>
<accession>A0A8J8MBC4</accession>